<accession>X6MBW0</accession>
<keyword evidence="3" id="KW-1185">Reference proteome</keyword>
<keyword evidence="2" id="KW-0067">ATP-binding</keyword>
<feature type="compositionally biased region" description="Low complexity" evidence="1">
    <location>
        <begin position="198"/>
        <end position="219"/>
    </location>
</feature>
<evidence type="ECO:0000313" key="2">
    <source>
        <dbReference type="EMBL" id="ETO10912.1"/>
    </source>
</evidence>
<name>X6MBW0_RETFI</name>
<sequence>MVDELLNRQEIPLLMVTQPKLELNWNDQYLNTLLSQVIINDCDQPVPPHLLIAGVRHNSVTVLYYRYIFLYVSILASDLGKEVLEFVVEYAALPESEDSQLKSGNSNDITTLRNPSIGSDQSRQSQIAVGALPRHMSSRLSALAAHTQTNVLEKSKKSKKKGDDDSSSEDSKSDKSSKDDDDKSSKSASESESEESGSDTGSNKSSGSEKSGSDKSSGGDSDEDDSESESNKKTKKSGKKKKTRKKKNLKTHPKLNEARSLLPKFLVQKAEVAAQA</sequence>
<comment type="caution">
    <text evidence="2">The sequence shown here is derived from an EMBL/GenBank/DDBJ whole genome shotgun (WGS) entry which is preliminary data.</text>
</comment>
<reference evidence="2 3" key="1">
    <citation type="journal article" date="2013" name="Curr. Biol.">
        <title>The Genome of the Foraminiferan Reticulomyxa filosa.</title>
        <authorList>
            <person name="Glockner G."/>
            <person name="Hulsmann N."/>
            <person name="Schleicher M."/>
            <person name="Noegel A.A."/>
            <person name="Eichinger L."/>
            <person name="Gallinger C."/>
            <person name="Pawlowski J."/>
            <person name="Sierra R."/>
            <person name="Euteneuer U."/>
            <person name="Pillet L."/>
            <person name="Moustafa A."/>
            <person name="Platzer M."/>
            <person name="Groth M."/>
            <person name="Szafranski K."/>
            <person name="Schliwa M."/>
        </authorList>
    </citation>
    <scope>NUCLEOTIDE SEQUENCE [LARGE SCALE GENOMIC DNA]</scope>
</reference>
<evidence type="ECO:0000256" key="1">
    <source>
        <dbReference type="SAM" id="MobiDB-lite"/>
    </source>
</evidence>
<evidence type="ECO:0000313" key="3">
    <source>
        <dbReference type="Proteomes" id="UP000023152"/>
    </source>
</evidence>
<feature type="compositionally biased region" description="Polar residues" evidence="1">
    <location>
        <begin position="101"/>
        <end position="125"/>
    </location>
</feature>
<keyword evidence="2" id="KW-0347">Helicase</keyword>
<protein>
    <submittedName>
        <fullName evidence="2">DEAD/DEAH box helicase</fullName>
    </submittedName>
</protein>
<feature type="region of interest" description="Disordered" evidence="1">
    <location>
        <begin position="97"/>
        <end position="125"/>
    </location>
</feature>
<feature type="region of interest" description="Disordered" evidence="1">
    <location>
        <begin position="146"/>
        <end position="276"/>
    </location>
</feature>
<dbReference type="Proteomes" id="UP000023152">
    <property type="component" value="Unassembled WGS sequence"/>
</dbReference>
<dbReference type="AlphaFoldDB" id="X6MBW0"/>
<proteinExistence type="predicted"/>
<dbReference type="GO" id="GO:0004386">
    <property type="term" value="F:helicase activity"/>
    <property type="evidence" value="ECO:0007669"/>
    <property type="project" value="UniProtKB-KW"/>
</dbReference>
<keyword evidence="2" id="KW-0378">Hydrolase</keyword>
<feature type="compositionally biased region" description="Basic and acidic residues" evidence="1">
    <location>
        <begin position="161"/>
        <end position="185"/>
    </location>
</feature>
<gene>
    <name evidence="2" type="ORF">RFI_26467</name>
</gene>
<feature type="compositionally biased region" description="Basic residues" evidence="1">
    <location>
        <begin position="233"/>
        <end position="253"/>
    </location>
</feature>
<organism evidence="2 3">
    <name type="scientific">Reticulomyxa filosa</name>
    <dbReference type="NCBI Taxonomy" id="46433"/>
    <lineage>
        <taxon>Eukaryota</taxon>
        <taxon>Sar</taxon>
        <taxon>Rhizaria</taxon>
        <taxon>Retaria</taxon>
        <taxon>Foraminifera</taxon>
        <taxon>Monothalamids</taxon>
        <taxon>Reticulomyxidae</taxon>
        <taxon>Reticulomyxa</taxon>
    </lineage>
</organism>
<dbReference type="EMBL" id="ASPP01022981">
    <property type="protein sequence ID" value="ETO10912.1"/>
    <property type="molecule type" value="Genomic_DNA"/>
</dbReference>
<keyword evidence="2" id="KW-0547">Nucleotide-binding</keyword>